<keyword evidence="5" id="KW-0812">Transmembrane</keyword>
<name>A0AAD8NXQ9_TARER</name>
<evidence type="ECO:0000256" key="4">
    <source>
        <dbReference type="ARBA" id="ARBA00022833"/>
    </source>
</evidence>
<feature type="transmembrane region" description="Helical" evidence="5">
    <location>
        <begin position="448"/>
        <end position="472"/>
    </location>
</feature>
<evidence type="ECO:0000313" key="7">
    <source>
        <dbReference type="EMBL" id="KAK1424922.1"/>
    </source>
</evidence>
<evidence type="ECO:0000256" key="5">
    <source>
        <dbReference type="SAM" id="Phobius"/>
    </source>
</evidence>
<keyword evidence="2" id="KW-0677">Repeat</keyword>
<sequence>MDQGYKHFSHLHNLVMHQMPEGVEVSCSCCHSSATGTVYVCWQCNFFVHEQCFKASRSLKHPSHPPHPLTLVPYPTYPSSSFYCNSCQIMGTGFSYSCADCEFDLHVQCAYSISGPTSWNGVQNSNMANNVPFVSVHDQSHSVPFTHPPNMPYTPPDSVPNAHYHSTVHQNSIPTSQNPTMAHNMAYVQHPSMAQNGPSVSIPTSFQHPTATVQYPPMAHTGPSGGQDPSVLHNGPKNEAIKHFTHPHSLSIVDLKSDNENEVICSGCKGGVIGKGYSCSEPNCNFHLHESCFNLKKEIHHKSHPEHLLNLLPFAPYTNKNGEFTCNACFNTGRGFTYHCSICNFDLHITCASLSETVKRPDHEHVLKLFYSCPVQGEEHTVSCDVCYEQVQKERWAYYCESCDFGTHLGCVDYEKHERKESSSVIDTQVQLQRLQLQMQMNQQLAQMMASMGASISNLVLPITVVFANLICTSNVIRNTFSCDVCHGDVQKDCWAYYCESCDYGTHLGCVDCEECEMGKNLDMQVQLQRLRLQAHSAQLQAQLMGRIGWNLIG</sequence>
<evidence type="ECO:0000256" key="1">
    <source>
        <dbReference type="ARBA" id="ARBA00022723"/>
    </source>
</evidence>
<comment type="caution">
    <text evidence="7">The sequence shown here is derived from an EMBL/GenBank/DDBJ whole genome shotgun (WGS) entry which is preliminary data.</text>
</comment>
<keyword evidence="3" id="KW-0863">Zinc-finger</keyword>
<dbReference type="SMART" id="SM00249">
    <property type="entry name" value="PHD"/>
    <property type="match status" value="2"/>
</dbReference>
<dbReference type="InterPro" id="IPR001965">
    <property type="entry name" value="Znf_PHD"/>
</dbReference>
<dbReference type="PANTHER" id="PTHR46288">
    <property type="entry name" value="PHORBOL-ESTER/DAG-TYPE DOMAIN-CONTAINING PROTEIN"/>
    <property type="match status" value="1"/>
</dbReference>
<dbReference type="InterPro" id="IPR004146">
    <property type="entry name" value="DC1"/>
</dbReference>
<dbReference type="Proteomes" id="UP001229421">
    <property type="component" value="Unassembled WGS sequence"/>
</dbReference>
<keyword evidence="4" id="KW-0862">Zinc</keyword>
<dbReference type="Pfam" id="PF03107">
    <property type="entry name" value="C1_2"/>
    <property type="match status" value="5"/>
</dbReference>
<accession>A0AAD8NXQ9</accession>
<dbReference type="EMBL" id="JAUHHV010000005">
    <property type="protein sequence ID" value="KAK1424922.1"/>
    <property type="molecule type" value="Genomic_DNA"/>
</dbReference>
<dbReference type="GO" id="GO:0008270">
    <property type="term" value="F:zinc ion binding"/>
    <property type="evidence" value="ECO:0007669"/>
    <property type="project" value="UniProtKB-KW"/>
</dbReference>
<keyword evidence="8" id="KW-1185">Reference proteome</keyword>
<proteinExistence type="predicted"/>
<protein>
    <recommendedName>
        <fullName evidence="6">Zinc finger PHD-type domain-containing protein</fullName>
    </recommendedName>
</protein>
<evidence type="ECO:0000256" key="2">
    <source>
        <dbReference type="ARBA" id="ARBA00022737"/>
    </source>
</evidence>
<dbReference type="AlphaFoldDB" id="A0AAD8NXQ9"/>
<organism evidence="7 8">
    <name type="scientific">Tagetes erecta</name>
    <name type="common">African marigold</name>
    <dbReference type="NCBI Taxonomy" id="13708"/>
    <lineage>
        <taxon>Eukaryota</taxon>
        <taxon>Viridiplantae</taxon>
        <taxon>Streptophyta</taxon>
        <taxon>Embryophyta</taxon>
        <taxon>Tracheophyta</taxon>
        <taxon>Spermatophyta</taxon>
        <taxon>Magnoliopsida</taxon>
        <taxon>eudicotyledons</taxon>
        <taxon>Gunneridae</taxon>
        <taxon>Pentapetalae</taxon>
        <taxon>asterids</taxon>
        <taxon>campanulids</taxon>
        <taxon>Asterales</taxon>
        <taxon>Asteraceae</taxon>
        <taxon>Asteroideae</taxon>
        <taxon>Heliantheae alliance</taxon>
        <taxon>Tageteae</taxon>
        <taxon>Tagetes</taxon>
    </lineage>
</organism>
<evidence type="ECO:0000259" key="6">
    <source>
        <dbReference type="SMART" id="SM00249"/>
    </source>
</evidence>
<keyword evidence="1" id="KW-0479">Metal-binding</keyword>
<evidence type="ECO:0000256" key="3">
    <source>
        <dbReference type="ARBA" id="ARBA00022771"/>
    </source>
</evidence>
<reference evidence="7" key="1">
    <citation type="journal article" date="2023" name="bioRxiv">
        <title>Improved chromosome-level genome assembly for marigold (Tagetes erecta).</title>
        <authorList>
            <person name="Jiang F."/>
            <person name="Yuan L."/>
            <person name="Wang S."/>
            <person name="Wang H."/>
            <person name="Xu D."/>
            <person name="Wang A."/>
            <person name="Fan W."/>
        </authorList>
    </citation>
    <scope>NUCLEOTIDE SEQUENCE</scope>
    <source>
        <strain evidence="7">WSJ</strain>
        <tissue evidence="7">Leaf</tissue>
    </source>
</reference>
<gene>
    <name evidence="7" type="ORF">QVD17_20263</name>
</gene>
<dbReference type="SUPFAM" id="SSF57889">
    <property type="entry name" value="Cysteine-rich domain"/>
    <property type="match status" value="2"/>
</dbReference>
<feature type="domain" description="Zinc finger PHD-type" evidence="6">
    <location>
        <begin position="26"/>
        <end position="88"/>
    </location>
</feature>
<feature type="domain" description="Zinc finger PHD-type" evidence="6">
    <location>
        <begin position="264"/>
        <end position="330"/>
    </location>
</feature>
<keyword evidence="5" id="KW-1133">Transmembrane helix</keyword>
<dbReference type="InterPro" id="IPR046349">
    <property type="entry name" value="C1-like_sf"/>
</dbReference>
<dbReference type="PANTHER" id="PTHR46288:SF84">
    <property type="entry name" value="DC1 DOMAIN-CONTAINING PROTEIN"/>
    <property type="match status" value="1"/>
</dbReference>
<keyword evidence="5" id="KW-0472">Membrane</keyword>
<evidence type="ECO:0000313" key="8">
    <source>
        <dbReference type="Proteomes" id="UP001229421"/>
    </source>
</evidence>